<organism evidence="1 2">
    <name type="scientific">Serendipita vermifera MAFF 305830</name>
    <dbReference type="NCBI Taxonomy" id="933852"/>
    <lineage>
        <taxon>Eukaryota</taxon>
        <taxon>Fungi</taxon>
        <taxon>Dikarya</taxon>
        <taxon>Basidiomycota</taxon>
        <taxon>Agaricomycotina</taxon>
        <taxon>Agaricomycetes</taxon>
        <taxon>Sebacinales</taxon>
        <taxon>Serendipitaceae</taxon>
        <taxon>Serendipita</taxon>
    </lineage>
</organism>
<sequence length="210" mass="22217">MMLGLIASNSRNFLVLHVQSHMAAFDTNVIAESGGGFKINIPQNTAVVMFGTVTAGWTQNVSASLQHDGNNPGDSWSDRYYQLEGSGQGFLTVTGVAMPKVASPPPVAEGGATNLAAQPPIPASMASQGEPLINIQPSRSPRHIGLSFRAERPTASGTQSVDSKVKWVKSKVTNYAIYFTFYAEDGGDGDNHDCTFTVSMLLAAKPNAAK</sequence>
<reference evidence="2" key="2">
    <citation type="submission" date="2015-01" db="EMBL/GenBank/DDBJ databases">
        <title>Evolutionary Origins and Diversification of the Mycorrhizal Mutualists.</title>
        <authorList>
            <consortium name="DOE Joint Genome Institute"/>
            <consortium name="Mycorrhizal Genomics Consortium"/>
            <person name="Kohler A."/>
            <person name="Kuo A."/>
            <person name="Nagy L.G."/>
            <person name="Floudas D."/>
            <person name="Copeland A."/>
            <person name="Barry K.W."/>
            <person name="Cichocki N."/>
            <person name="Veneault-Fourrey C."/>
            <person name="LaButti K."/>
            <person name="Lindquist E.A."/>
            <person name="Lipzen A."/>
            <person name="Lundell T."/>
            <person name="Morin E."/>
            <person name="Murat C."/>
            <person name="Riley R."/>
            <person name="Ohm R."/>
            <person name="Sun H."/>
            <person name="Tunlid A."/>
            <person name="Henrissat B."/>
            <person name="Grigoriev I.V."/>
            <person name="Hibbett D.S."/>
            <person name="Martin F."/>
        </authorList>
    </citation>
    <scope>NUCLEOTIDE SEQUENCE [LARGE SCALE GENOMIC DNA]</scope>
    <source>
        <strain evidence="2">MAFF 305830</strain>
    </source>
</reference>
<evidence type="ECO:0000313" key="1">
    <source>
        <dbReference type="EMBL" id="KIM30810.1"/>
    </source>
</evidence>
<name>A0A0C3B1U6_SERVB</name>
<dbReference type="Proteomes" id="UP000054097">
    <property type="component" value="Unassembled WGS sequence"/>
</dbReference>
<gene>
    <name evidence="1" type="ORF">M408DRAFT_270882</name>
</gene>
<protein>
    <submittedName>
        <fullName evidence="1">Uncharacterized protein</fullName>
    </submittedName>
</protein>
<keyword evidence="2" id="KW-1185">Reference proteome</keyword>
<proteinExistence type="predicted"/>
<accession>A0A0C3B1U6</accession>
<dbReference type="HOGENOM" id="CLU_1511494_0_0_1"/>
<reference evidence="1 2" key="1">
    <citation type="submission" date="2014-04" db="EMBL/GenBank/DDBJ databases">
        <authorList>
            <consortium name="DOE Joint Genome Institute"/>
            <person name="Kuo A."/>
            <person name="Zuccaro A."/>
            <person name="Kohler A."/>
            <person name="Nagy L.G."/>
            <person name="Floudas D."/>
            <person name="Copeland A."/>
            <person name="Barry K.W."/>
            <person name="Cichocki N."/>
            <person name="Veneault-Fourrey C."/>
            <person name="LaButti K."/>
            <person name="Lindquist E.A."/>
            <person name="Lipzen A."/>
            <person name="Lundell T."/>
            <person name="Morin E."/>
            <person name="Murat C."/>
            <person name="Sun H."/>
            <person name="Tunlid A."/>
            <person name="Henrissat B."/>
            <person name="Grigoriev I.V."/>
            <person name="Hibbett D.S."/>
            <person name="Martin F."/>
            <person name="Nordberg H.P."/>
            <person name="Cantor M.N."/>
            <person name="Hua S.X."/>
        </authorList>
    </citation>
    <scope>NUCLEOTIDE SEQUENCE [LARGE SCALE GENOMIC DNA]</scope>
    <source>
        <strain evidence="1 2">MAFF 305830</strain>
    </source>
</reference>
<evidence type="ECO:0000313" key="2">
    <source>
        <dbReference type="Proteomes" id="UP000054097"/>
    </source>
</evidence>
<dbReference type="AlphaFoldDB" id="A0A0C3B1U6"/>
<dbReference type="EMBL" id="KN824283">
    <property type="protein sequence ID" value="KIM30810.1"/>
    <property type="molecule type" value="Genomic_DNA"/>
</dbReference>